<comment type="caution">
    <text evidence="3">The sequence shown here is derived from an EMBL/GenBank/DDBJ whole genome shotgun (WGS) entry which is preliminary data.</text>
</comment>
<evidence type="ECO:0000256" key="2">
    <source>
        <dbReference type="PROSITE-ProRule" id="PRU00708"/>
    </source>
</evidence>
<dbReference type="PANTHER" id="PTHR47926:SF441">
    <property type="entry name" value="PENTATRICOPEPTIDE REPEAT-CONTAINING PROTEIN"/>
    <property type="match status" value="1"/>
</dbReference>
<dbReference type="NCBIfam" id="TIGR00756">
    <property type="entry name" value="PPR"/>
    <property type="match status" value="1"/>
</dbReference>
<dbReference type="FunFam" id="1.25.40.10:FF:000031">
    <property type="entry name" value="Pentatricopeptide repeat-containing protein mitochondrial"/>
    <property type="match status" value="1"/>
</dbReference>
<dbReference type="InterPro" id="IPR046960">
    <property type="entry name" value="PPR_At4g14850-like_plant"/>
</dbReference>
<sequence length="137" mass="15135">MRMYDLVFDEAILASALGACADLAALGDGRKIHSIVIRAAFQSYKHTSIALIEMYSKCGDVESSQNLFKEAKHKEDFFLWNSLIVGLTKNGYAIEALEIFNQLQQSRINPEDISFHGILTACSHTGLIDKGCSFSSL</sequence>
<protein>
    <recommendedName>
        <fullName evidence="5">Pentatricopeptide repeat-containing protein</fullName>
    </recommendedName>
</protein>
<dbReference type="EMBL" id="JAGFBR010000012">
    <property type="protein sequence ID" value="KAH0458044.1"/>
    <property type="molecule type" value="Genomic_DNA"/>
</dbReference>
<keyword evidence="4" id="KW-1185">Reference proteome</keyword>
<dbReference type="GO" id="GO:0009451">
    <property type="term" value="P:RNA modification"/>
    <property type="evidence" value="ECO:0007669"/>
    <property type="project" value="InterPro"/>
</dbReference>
<evidence type="ECO:0000256" key="1">
    <source>
        <dbReference type="ARBA" id="ARBA00022737"/>
    </source>
</evidence>
<dbReference type="PROSITE" id="PS51375">
    <property type="entry name" value="PPR"/>
    <property type="match status" value="1"/>
</dbReference>
<proteinExistence type="predicted"/>
<dbReference type="Proteomes" id="UP000775213">
    <property type="component" value="Unassembled WGS sequence"/>
</dbReference>
<dbReference type="AlphaFoldDB" id="A0AAV7GRH0"/>
<name>A0AAV7GRH0_DENCH</name>
<feature type="repeat" description="PPR" evidence="2">
    <location>
        <begin position="76"/>
        <end position="110"/>
    </location>
</feature>
<keyword evidence="1" id="KW-0677">Repeat</keyword>
<evidence type="ECO:0000313" key="4">
    <source>
        <dbReference type="Proteomes" id="UP000775213"/>
    </source>
</evidence>
<evidence type="ECO:0008006" key="5">
    <source>
        <dbReference type="Google" id="ProtNLM"/>
    </source>
</evidence>
<reference evidence="3 4" key="1">
    <citation type="journal article" date="2021" name="Hortic Res">
        <title>Chromosome-scale assembly of the Dendrobium chrysotoxum genome enhances the understanding of orchid evolution.</title>
        <authorList>
            <person name="Zhang Y."/>
            <person name="Zhang G.Q."/>
            <person name="Zhang D."/>
            <person name="Liu X.D."/>
            <person name="Xu X.Y."/>
            <person name="Sun W.H."/>
            <person name="Yu X."/>
            <person name="Zhu X."/>
            <person name="Wang Z.W."/>
            <person name="Zhao X."/>
            <person name="Zhong W.Y."/>
            <person name="Chen H."/>
            <person name="Yin W.L."/>
            <person name="Huang T."/>
            <person name="Niu S.C."/>
            <person name="Liu Z.J."/>
        </authorList>
    </citation>
    <scope>NUCLEOTIDE SEQUENCE [LARGE SCALE GENOMIC DNA]</scope>
    <source>
        <strain evidence="3">Lindl</strain>
    </source>
</reference>
<dbReference type="PANTHER" id="PTHR47926">
    <property type="entry name" value="PENTATRICOPEPTIDE REPEAT-CONTAINING PROTEIN"/>
    <property type="match status" value="1"/>
</dbReference>
<dbReference type="InterPro" id="IPR002885">
    <property type="entry name" value="PPR_rpt"/>
</dbReference>
<dbReference type="InterPro" id="IPR011990">
    <property type="entry name" value="TPR-like_helical_dom_sf"/>
</dbReference>
<dbReference type="Pfam" id="PF01535">
    <property type="entry name" value="PPR"/>
    <property type="match status" value="2"/>
</dbReference>
<accession>A0AAV7GRH0</accession>
<dbReference type="Gene3D" id="1.25.40.10">
    <property type="entry name" value="Tetratricopeptide repeat domain"/>
    <property type="match status" value="1"/>
</dbReference>
<organism evidence="3 4">
    <name type="scientific">Dendrobium chrysotoxum</name>
    <name type="common">Orchid</name>
    <dbReference type="NCBI Taxonomy" id="161865"/>
    <lineage>
        <taxon>Eukaryota</taxon>
        <taxon>Viridiplantae</taxon>
        <taxon>Streptophyta</taxon>
        <taxon>Embryophyta</taxon>
        <taxon>Tracheophyta</taxon>
        <taxon>Spermatophyta</taxon>
        <taxon>Magnoliopsida</taxon>
        <taxon>Liliopsida</taxon>
        <taxon>Asparagales</taxon>
        <taxon>Orchidaceae</taxon>
        <taxon>Epidendroideae</taxon>
        <taxon>Malaxideae</taxon>
        <taxon>Dendrobiinae</taxon>
        <taxon>Dendrobium</taxon>
    </lineage>
</organism>
<gene>
    <name evidence="3" type="ORF">IEQ34_013359</name>
</gene>
<dbReference type="GO" id="GO:0003723">
    <property type="term" value="F:RNA binding"/>
    <property type="evidence" value="ECO:0007669"/>
    <property type="project" value="InterPro"/>
</dbReference>
<evidence type="ECO:0000313" key="3">
    <source>
        <dbReference type="EMBL" id="KAH0458044.1"/>
    </source>
</evidence>